<evidence type="ECO:0000313" key="3">
    <source>
        <dbReference type="Proteomes" id="UP001497457"/>
    </source>
</evidence>
<dbReference type="Proteomes" id="UP001497457">
    <property type="component" value="Chromosome 14rd"/>
</dbReference>
<name>A0ABC8XCN3_9POAL</name>
<dbReference type="EMBL" id="OZ075124">
    <property type="protein sequence ID" value="CAL4924686.1"/>
    <property type="molecule type" value="Genomic_DNA"/>
</dbReference>
<organism evidence="2 3">
    <name type="scientific">Urochloa decumbens</name>
    <dbReference type="NCBI Taxonomy" id="240449"/>
    <lineage>
        <taxon>Eukaryota</taxon>
        <taxon>Viridiplantae</taxon>
        <taxon>Streptophyta</taxon>
        <taxon>Embryophyta</taxon>
        <taxon>Tracheophyta</taxon>
        <taxon>Spermatophyta</taxon>
        <taxon>Magnoliopsida</taxon>
        <taxon>Liliopsida</taxon>
        <taxon>Poales</taxon>
        <taxon>Poaceae</taxon>
        <taxon>PACMAD clade</taxon>
        <taxon>Panicoideae</taxon>
        <taxon>Panicodae</taxon>
        <taxon>Paniceae</taxon>
        <taxon>Melinidinae</taxon>
        <taxon>Urochloa</taxon>
    </lineage>
</organism>
<proteinExistence type="predicted"/>
<reference evidence="2" key="1">
    <citation type="submission" date="2024-10" db="EMBL/GenBank/DDBJ databases">
        <authorList>
            <person name="Ryan C."/>
        </authorList>
    </citation>
    <scope>NUCLEOTIDE SEQUENCE [LARGE SCALE GENOMIC DNA]</scope>
</reference>
<evidence type="ECO:0000256" key="1">
    <source>
        <dbReference type="SAM" id="MobiDB-lite"/>
    </source>
</evidence>
<accession>A0ABC8XCN3</accession>
<keyword evidence="3" id="KW-1185">Reference proteome</keyword>
<dbReference type="AlphaFoldDB" id="A0ABC8XCN3"/>
<gene>
    <name evidence="2" type="ORF">URODEC1_LOCUS22938</name>
</gene>
<protein>
    <submittedName>
        <fullName evidence="2">Uncharacterized protein</fullName>
    </submittedName>
</protein>
<sequence length="145" mass="16685">MGNPSQGAVPENTVSTEELRIRDNLEADVEDELEREIIDNMCRLAHHLQRLYQHRHTRQLAGSDTDYQFSTPHAENKILSEINIRLKLDAVCRINITKIENDAATTIQSNPCPRTDQSNKKSLKIKHSDASNCRKQHNHPVLPWR</sequence>
<feature type="region of interest" description="Disordered" evidence="1">
    <location>
        <begin position="108"/>
        <end position="145"/>
    </location>
</feature>
<evidence type="ECO:0000313" key="2">
    <source>
        <dbReference type="EMBL" id="CAL4924686.1"/>
    </source>
</evidence>